<dbReference type="GO" id="GO:0004601">
    <property type="term" value="F:peroxidase activity"/>
    <property type="evidence" value="ECO:0007669"/>
    <property type="project" value="UniProtKB-KW"/>
</dbReference>
<gene>
    <name evidence="1" type="ORF">GPA25_09490</name>
</gene>
<keyword evidence="1" id="KW-0575">Peroxidase</keyword>
<dbReference type="Proteomes" id="UP000648984">
    <property type="component" value="Unassembled WGS sequence"/>
</dbReference>
<reference evidence="1 2" key="1">
    <citation type="submission" date="2019-12" db="EMBL/GenBank/DDBJ databases">
        <title>Comparative genomics gives insights into the taxonomy of the Azoarcus-Aromatoleum group and reveals separate origins of nif in the plant-associated Azoarcus and non-plant-associated Aromatoleum sub-groups.</title>
        <authorList>
            <person name="Lafos M."/>
            <person name="Maluk M."/>
            <person name="Batista M."/>
            <person name="Junghare M."/>
            <person name="Carmona M."/>
            <person name="Faoro H."/>
            <person name="Cruz L.M."/>
            <person name="Battistoni F."/>
            <person name="De Souza E."/>
            <person name="Pedrosa F."/>
            <person name="Chen W.-M."/>
            <person name="Poole P.S."/>
            <person name="Dixon R.A."/>
            <person name="James E.K."/>
        </authorList>
    </citation>
    <scope>NUCLEOTIDE SEQUENCE [LARGE SCALE GENOMIC DNA]</scope>
    <source>
        <strain evidence="1 2">22Lin</strain>
    </source>
</reference>
<accession>A0ABX1Q9D1</accession>
<keyword evidence="1" id="KW-0560">Oxidoreductase</keyword>
<dbReference type="Gene3D" id="1.20.1290.10">
    <property type="entry name" value="AhpD-like"/>
    <property type="match status" value="1"/>
</dbReference>
<comment type="caution">
    <text evidence="1">The sequence shown here is derived from an EMBL/GenBank/DDBJ whole genome shotgun (WGS) entry which is preliminary data.</text>
</comment>
<dbReference type="EMBL" id="WTVQ01000013">
    <property type="protein sequence ID" value="NMG74989.1"/>
    <property type="molecule type" value="Genomic_DNA"/>
</dbReference>
<organism evidence="1 2">
    <name type="scientific">Aromatoleum diolicum</name>
    <dbReference type="NCBI Taxonomy" id="75796"/>
    <lineage>
        <taxon>Bacteria</taxon>
        <taxon>Pseudomonadati</taxon>
        <taxon>Pseudomonadota</taxon>
        <taxon>Betaproteobacteria</taxon>
        <taxon>Rhodocyclales</taxon>
        <taxon>Rhodocyclaceae</taxon>
        <taxon>Aromatoleum</taxon>
    </lineage>
</organism>
<dbReference type="RefSeq" id="WP_169260140.1">
    <property type="nucleotide sequence ID" value="NZ_WTVQ01000013.1"/>
</dbReference>
<evidence type="ECO:0000313" key="1">
    <source>
        <dbReference type="EMBL" id="NMG74989.1"/>
    </source>
</evidence>
<name>A0ABX1Q9D1_9RHOO</name>
<proteinExistence type="predicted"/>
<evidence type="ECO:0000313" key="2">
    <source>
        <dbReference type="Proteomes" id="UP000648984"/>
    </source>
</evidence>
<dbReference type="PANTHER" id="PTHR35446:SF2">
    <property type="entry name" value="CARBOXYMUCONOLACTONE DECARBOXYLASE-LIKE DOMAIN-CONTAINING PROTEIN"/>
    <property type="match status" value="1"/>
</dbReference>
<keyword evidence="2" id="KW-1185">Reference proteome</keyword>
<dbReference type="SUPFAM" id="SSF69118">
    <property type="entry name" value="AhpD-like"/>
    <property type="match status" value="1"/>
</dbReference>
<dbReference type="InterPro" id="IPR029032">
    <property type="entry name" value="AhpD-like"/>
</dbReference>
<protein>
    <submittedName>
        <fullName evidence="1">Peroxidase</fullName>
    </submittedName>
</protein>
<dbReference type="PANTHER" id="PTHR35446">
    <property type="entry name" value="SI:CH211-175M2.5"/>
    <property type="match status" value="1"/>
</dbReference>
<sequence length="204" mass="22389">MAYIETIAPDDAQDEVRAMYERQQGSWGYVPNYAKVFSHRPEVLARWGRLLAEIRRPMDARRFELVTFAAAHELRNSACALAHGKALTQFFPPAEVQAMAEGGDAPGLSPAERAMMDFSRKVARDATTVTQSDIDELRACGMSDPEIFDIVATSAGRAFFTKLLDALGVLGDSPFGAMDAVLREALTVGRPLDRRTPETLNVLA</sequence>